<comment type="caution">
    <text evidence="1">The sequence shown here is derived from an EMBL/GenBank/DDBJ whole genome shotgun (WGS) entry which is preliminary data.</text>
</comment>
<dbReference type="EMBL" id="PQXO01000152">
    <property type="protein sequence ID" value="TGO88606.1"/>
    <property type="molecule type" value="Genomic_DNA"/>
</dbReference>
<sequence>MSLHVGASPTPPESDFPEYHAAHVAFSTTRKPAHNHHPEAYSRSHALSSPCVLCKLGSSQGKNIAANPFDPYLPNLEYSGLVIEDLDAYPIQSTYRIETM</sequence>
<evidence type="ECO:0000313" key="1">
    <source>
        <dbReference type="EMBL" id="TGO88606.1"/>
    </source>
</evidence>
<gene>
    <name evidence="1" type="ORF">BPOR_0152g00120</name>
</gene>
<reference evidence="1 2" key="1">
    <citation type="submission" date="2017-12" db="EMBL/GenBank/DDBJ databases">
        <title>Comparative genomics of Botrytis spp.</title>
        <authorList>
            <person name="Valero-Jimenez C.A."/>
            <person name="Tapia P."/>
            <person name="Veloso J."/>
            <person name="Silva-Moreno E."/>
            <person name="Staats M."/>
            <person name="Valdes J.H."/>
            <person name="Van Kan J.A.L."/>
        </authorList>
    </citation>
    <scope>NUCLEOTIDE SEQUENCE [LARGE SCALE GENOMIC DNA]</scope>
    <source>
        <strain evidence="1 2">MUCL3349</strain>
    </source>
</reference>
<organism evidence="1 2">
    <name type="scientific">Botrytis porri</name>
    <dbReference type="NCBI Taxonomy" id="87229"/>
    <lineage>
        <taxon>Eukaryota</taxon>
        <taxon>Fungi</taxon>
        <taxon>Dikarya</taxon>
        <taxon>Ascomycota</taxon>
        <taxon>Pezizomycotina</taxon>
        <taxon>Leotiomycetes</taxon>
        <taxon>Helotiales</taxon>
        <taxon>Sclerotiniaceae</taxon>
        <taxon>Botrytis</taxon>
    </lineage>
</organism>
<accession>A0A4Z1KW21</accession>
<dbReference type="Proteomes" id="UP000297280">
    <property type="component" value="Unassembled WGS sequence"/>
</dbReference>
<evidence type="ECO:0000313" key="2">
    <source>
        <dbReference type="Proteomes" id="UP000297280"/>
    </source>
</evidence>
<keyword evidence="2" id="KW-1185">Reference proteome</keyword>
<protein>
    <submittedName>
        <fullName evidence="1">Uncharacterized protein</fullName>
    </submittedName>
</protein>
<name>A0A4Z1KW21_9HELO</name>
<dbReference type="AlphaFoldDB" id="A0A4Z1KW21"/>
<proteinExistence type="predicted"/>